<evidence type="ECO:0000313" key="2">
    <source>
        <dbReference type="EMBL" id="CAE8729846.1"/>
    </source>
</evidence>
<comment type="caution">
    <text evidence="2">The sequence shown here is derived from an EMBL/GenBank/DDBJ whole genome shotgun (WGS) entry which is preliminary data.</text>
</comment>
<dbReference type="PANTHER" id="PTHR47485:SF1">
    <property type="entry name" value="THYLAKOID LUMENAL 17.4 KDA PROTEIN, CHLOROPLASTIC"/>
    <property type="match status" value="1"/>
</dbReference>
<feature type="non-terminal residue" evidence="2">
    <location>
        <position position="126"/>
    </location>
</feature>
<accession>A0A813LK95</accession>
<dbReference type="Proteomes" id="UP000626109">
    <property type="component" value="Unassembled WGS sequence"/>
</dbReference>
<name>A0A813LK95_POLGL</name>
<sequence>SSAAEKDIAGVLMDNGDFSNVDFTGATLSKASAQDANLEGAIFKNAIVDRVTFTGANLKGAVFQNAVLAGATFEEANLENSDFTDASLETYAVKPLCTNPTMKGTNPTTGQDTYLSAGCDNLSIFR</sequence>
<keyword evidence="1" id="KW-0677">Repeat</keyword>
<dbReference type="EMBL" id="CAJNNW010035753">
    <property type="protein sequence ID" value="CAE8729846.1"/>
    <property type="molecule type" value="Genomic_DNA"/>
</dbReference>
<dbReference type="Gene3D" id="2.160.20.80">
    <property type="entry name" value="E3 ubiquitin-protein ligase SopA"/>
    <property type="match status" value="1"/>
</dbReference>
<dbReference type="Pfam" id="PF00805">
    <property type="entry name" value="Pentapeptide"/>
    <property type="match status" value="2"/>
</dbReference>
<evidence type="ECO:0000313" key="3">
    <source>
        <dbReference type="Proteomes" id="UP000626109"/>
    </source>
</evidence>
<organism evidence="2 3">
    <name type="scientific">Polarella glacialis</name>
    <name type="common">Dinoflagellate</name>
    <dbReference type="NCBI Taxonomy" id="89957"/>
    <lineage>
        <taxon>Eukaryota</taxon>
        <taxon>Sar</taxon>
        <taxon>Alveolata</taxon>
        <taxon>Dinophyceae</taxon>
        <taxon>Suessiales</taxon>
        <taxon>Suessiaceae</taxon>
        <taxon>Polarella</taxon>
    </lineage>
</organism>
<dbReference type="PANTHER" id="PTHR47485">
    <property type="entry name" value="THYLAKOID LUMENAL 17.4 KDA PROTEIN, CHLOROPLASTIC"/>
    <property type="match status" value="1"/>
</dbReference>
<gene>
    <name evidence="2" type="ORF">PGLA2088_LOCUS45547</name>
</gene>
<dbReference type="AlphaFoldDB" id="A0A813LK95"/>
<reference evidence="2" key="1">
    <citation type="submission" date="2021-02" db="EMBL/GenBank/DDBJ databases">
        <authorList>
            <person name="Dougan E. K."/>
            <person name="Rhodes N."/>
            <person name="Thang M."/>
            <person name="Chan C."/>
        </authorList>
    </citation>
    <scope>NUCLEOTIDE SEQUENCE</scope>
</reference>
<evidence type="ECO:0000256" key="1">
    <source>
        <dbReference type="ARBA" id="ARBA00022737"/>
    </source>
</evidence>
<protein>
    <recommendedName>
        <fullName evidence="4">Pentapeptide repeat-containing protein</fullName>
    </recommendedName>
</protein>
<dbReference type="InterPro" id="IPR001646">
    <property type="entry name" value="5peptide_repeat"/>
</dbReference>
<evidence type="ECO:0008006" key="4">
    <source>
        <dbReference type="Google" id="ProtNLM"/>
    </source>
</evidence>
<dbReference type="SUPFAM" id="SSF141571">
    <property type="entry name" value="Pentapeptide repeat-like"/>
    <property type="match status" value="1"/>
</dbReference>
<proteinExistence type="predicted"/>